<dbReference type="AlphaFoldDB" id="A0A817WVK4"/>
<feature type="chain" id="PRO_5036414126" evidence="1">
    <location>
        <begin position="30"/>
        <end position="566"/>
    </location>
</feature>
<comment type="caution">
    <text evidence="2">The sequence shown here is derived from an EMBL/GenBank/DDBJ whole genome shotgun (WGS) entry which is preliminary data.</text>
</comment>
<dbReference type="EMBL" id="CAJNYU010000428">
    <property type="protein sequence ID" value="CAF3359808.1"/>
    <property type="molecule type" value="Genomic_DNA"/>
</dbReference>
<accession>A0A817WVK4</accession>
<sequence>MGLEFIFHPRKRGMLLWSGLLVVLIIVSARHKNNAAHEISFAFPYEESRTSAVTRSLNFLYYPNSRAYNEHIRIHYFATIARSAAPNFTVIHSTNHEYSVSVFRAAPYPILWLDEYGDVHWNLAAERETLIYLENKQFPASLEDSKLNRDALTQKYLHECEKRQLIIMVQWVAGFFSRMHCFIEMFGQTLYSPSMAVLAPARFVILNAGRDDFLGEGILRHIAPMSLCSAYMHLLKSLDTQIRYLTQSNVTTQNNALDIISMNQWRYHKKKFMLLRDFWRLGYEHVPLRKWLFDRDRLSSQRKVTYSSSLRVLSDHSSEHIYQSPNLSFDLKQWTASNRPLKEPFDYVPSWQDRVFTSFLRYMFLIFFSPLAPRIEASTRLLTEHWSIYLGDMHDQPYNESLRAMVTLFIRRGDKAVEDSFYRKHGYWRNISLFVKGIVDEEHRRGIRFKSLFVVTDEAEVMTSIQDYSNLDSSGTGEQYARQHLKGRHILFNVFAPQACFNPYEKIGYDQFLVSVSFALRHSSFVVAHNDSNIGRYFQEMFYATKQHNPGVQTQTFVKNAPDILS</sequence>
<evidence type="ECO:0000313" key="4">
    <source>
        <dbReference type="Proteomes" id="UP000663869"/>
    </source>
</evidence>
<protein>
    <submittedName>
        <fullName evidence="2">Uncharacterized protein</fullName>
    </submittedName>
</protein>
<dbReference type="Proteomes" id="UP000663869">
    <property type="component" value="Unassembled WGS sequence"/>
</dbReference>
<reference evidence="2" key="1">
    <citation type="submission" date="2021-02" db="EMBL/GenBank/DDBJ databases">
        <authorList>
            <person name="Nowell W R."/>
        </authorList>
    </citation>
    <scope>NUCLEOTIDE SEQUENCE</scope>
</reference>
<dbReference type="Proteomes" id="UP000663862">
    <property type="component" value="Unassembled WGS sequence"/>
</dbReference>
<organism evidence="2 4">
    <name type="scientific">Rotaria socialis</name>
    <dbReference type="NCBI Taxonomy" id="392032"/>
    <lineage>
        <taxon>Eukaryota</taxon>
        <taxon>Metazoa</taxon>
        <taxon>Spiralia</taxon>
        <taxon>Gnathifera</taxon>
        <taxon>Rotifera</taxon>
        <taxon>Eurotatoria</taxon>
        <taxon>Bdelloidea</taxon>
        <taxon>Philodinida</taxon>
        <taxon>Philodinidae</taxon>
        <taxon>Rotaria</taxon>
    </lineage>
</organism>
<evidence type="ECO:0000256" key="1">
    <source>
        <dbReference type="SAM" id="SignalP"/>
    </source>
</evidence>
<keyword evidence="1" id="KW-0732">Signal</keyword>
<feature type="signal peptide" evidence="1">
    <location>
        <begin position="1"/>
        <end position="29"/>
    </location>
</feature>
<evidence type="ECO:0000313" key="3">
    <source>
        <dbReference type="EMBL" id="CAF4593001.1"/>
    </source>
</evidence>
<name>A0A817WVK4_9BILA</name>
<dbReference type="EMBL" id="CAJOBQ010003082">
    <property type="protein sequence ID" value="CAF4593001.1"/>
    <property type="molecule type" value="Genomic_DNA"/>
</dbReference>
<gene>
    <name evidence="2" type="ORF">FME351_LOCUS5311</name>
    <name evidence="3" type="ORF">TSG867_LOCUS27333</name>
</gene>
<evidence type="ECO:0000313" key="2">
    <source>
        <dbReference type="EMBL" id="CAF3359808.1"/>
    </source>
</evidence>
<proteinExistence type="predicted"/>